<sequence>MNTQTNTEVQRYLDRMRAALSDLPAVEVGEIMDDAGSHVVEVAEELGDEFSAEALAARLGSPEAYARELRAAAGYPPAAAPASTGGGGAALARFCFYALVAGVAAAFAFAASGGEHEQVTFLVAVCGLIAVALLFGRAGLVREVGNLPEASFARDAIAQAERSEAARVLAYLRTLQPGWWLLRALVILAAGFLLGISEFLVLALPLTALALLSGPRAKRDRRWLWISLPIGAFALGLFLTLFDAVFTHTYYRASVPQATYSATPDYPDNIYVFDKNGKALTDVYLYDEDGQPLESPWYGCASGVPRADNQYPKPQVERDGHGCREVDGVPFAVVIPTPTTSAPPTTTGPVPPSSPLPPSSESAPPATTGSVTTTG</sequence>
<keyword evidence="2" id="KW-1133">Transmembrane helix</keyword>
<dbReference type="Proteomes" id="UP000639606">
    <property type="component" value="Unassembled WGS sequence"/>
</dbReference>
<keyword evidence="2" id="KW-0812">Transmembrane</keyword>
<keyword evidence="2" id="KW-0472">Membrane</keyword>
<evidence type="ECO:0000256" key="2">
    <source>
        <dbReference type="SAM" id="Phobius"/>
    </source>
</evidence>
<reference evidence="3" key="1">
    <citation type="journal article" date="2014" name="Int. J. Syst. Evol. Microbiol.">
        <title>Complete genome sequence of Corynebacterium casei LMG S-19264T (=DSM 44701T), isolated from a smear-ripened cheese.</title>
        <authorList>
            <consortium name="US DOE Joint Genome Institute (JGI-PGF)"/>
            <person name="Walter F."/>
            <person name="Albersmeier A."/>
            <person name="Kalinowski J."/>
            <person name="Ruckert C."/>
        </authorList>
    </citation>
    <scope>NUCLEOTIDE SEQUENCE</scope>
    <source>
        <strain evidence="3">JCM 3313</strain>
    </source>
</reference>
<feature type="transmembrane region" description="Helical" evidence="2">
    <location>
        <begin position="223"/>
        <end position="242"/>
    </location>
</feature>
<name>A0A918ATD5_9PSEU</name>
<feature type="transmembrane region" description="Helical" evidence="2">
    <location>
        <begin position="90"/>
        <end position="112"/>
    </location>
</feature>
<feature type="transmembrane region" description="Helical" evidence="2">
    <location>
        <begin position="180"/>
        <end position="211"/>
    </location>
</feature>
<accession>A0A918ATD5</accession>
<dbReference type="RefSeq" id="WP_189227276.1">
    <property type="nucleotide sequence ID" value="NZ_BMRG01000023.1"/>
</dbReference>
<dbReference type="AlphaFoldDB" id="A0A918ATD5"/>
<evidence type="ECO:0000313" key="4">
    <source>
        <dbReference type="Proteomes" id="UP000639606"/>
    </source>
</evidence>
<dbReference type="Pfam" id="PF22564">
    <property type="entry name" value="HAAS"/>
    <property type="match status" value="1"/>
</dbReference>
<evidence type="ECO:0000256" key="1">
    <source>
        <dbReference type="SAM" id="MobiDB-lite"/>
    </source>
</evidence>
<dbReference type="EMBL" id="BMRG01000023">
    <property type="protein sequence ID" value="GGP82871.1"/>
    <property type="molecule type" value="Genomic_DNA"/>
</dbReference>
<evidence type="ECO:0000313" key="3">
    <source>
        <dbReference type="EMBL" id="GGP82871.1"/>
    </source>
</evidence>
<feature type="compositionally biased region" description="Pro residues" evidence="1">
    <location>
        <begin position="349"/>
        <end position="358"/>
    </location>
</feature>
<feature type="region of interest" description="Disordered" evidence="1">
    <location>
        <begin position="335"/>
        <end position="375"/>
    </location>
</feature>
<comment type="caution">
    <text evidence="3">The sequence shown here is derived from an EMBL/GenBank/DDBJ whole genome shotgun (WGS) entry which is preliminary data.</text>
</comment>
<organism evidence="3 4">
    <name type="scientific">Saccharothrix coeruleofusca</name>
    <dbReference type="NCBI Taxonomy" id="33919"/>
    <lineage>
        <taxon>Bacteria</taxon>
        <taxon>Bacillati</taxon>
        <taxon>Actinomycetota</taxon>
        <taxon>Actinomycetes</taxon>
        <taxon>Pseudonocardiales</taxon>
        <taxon>Pseudonocardiaceae</taxon>
        <taxon>Saccharothrix</taxon>
    </lineage>
</organism>
<gene>
    <name evidence="3" type="ORF">GCM10010185_66160</name>
</gene>
<proteinExistence type="predicted"/>
<feature type="compositionally biased region" description="Low complexity" evidence="1">
    <location>
        <begin position="359"/>
        <end position="375"/>
    </location>
</feature>
<protein>
    <submittedName>
        <fullName evidence="3">Uncharacterized protein</fullName>
    </submittedName>
</protein>
<feature type="transmembrane region" description="Helical" evidence="2">
    <location>
        <begin position="119"/>
        <end position="140"/>
    </location>
</feature>
<feature type="compositionally biased region" description="Low complexity" evidence="1">
    <location>
        <begin position="336"/>
        <end position="348"/>
    </location>
</feature>
<reference evidence="3" key="2">
    <citation type="submission" date="2020-09" db="EMBL/GenBank/DDBJ databases">
        <authorList>
            <person name="Sun Q."/>
            <person name="Ohkuma M."/>
        </authorList>
    </citation>
    <scope>NUCLEOTIDE SEQUENCE</scope>
    <source>
        <strain evidence="3">JCM 3313</strain>
    </source>
</reference>
<keyword evidence="4" id="KW-1185">Reference proteome</keyword>